<feature type="compositionally biased region" description="Low complexity" evidence="6">
    <location>
        <begin position="1039"/>
        <end position="1054"/>
    </location>
</feature>
<evidence type="ECO:0000256" key="5">
    <source>
        <dbReference type="PROSITE-ProRule" id="PRU00042"/>
    </source>
</evidence>
<feature type="domain" description="C2H2-type" evidence="7">
    <location>
        <begin position="2061"/>
        <end position="2083"/>
    </location>
</feature>
<feature type="compositionally biased region" description="Polar residues" evidence="6">
    <location>
        <begin position="282"/>
        <end position="301"/>
    </location>
</feature>
<dbReference type="InterPro" id="IPR036236">
    <property type="entry name" value="Znf_C2H2_sf"/>
</dbReference>
<feature type="region of interest" description="Disordered" evidence="6">
    <location>
        <begin position="222"/>
        <end position="249"/>
    </location>
</feature>
<dbReference type="Gene3D" id="3.30.160.60">
    <property type="entry name" value="Classic Zinc Finger"/>
    <property type="match status" value="11"/>
</dbReference>
<feature type="domain" description="C2H2-type" evidence="7">
    <location>
        <begin position="1848"/>
        <end position="1875"/>
    </location>
</feature>
<feature type="domain" description="C2H2-type" evidence="7">
    <location>
        <begin position="549"/>
        <end position="576"/>
    </location>
</feature>
<feature type="region of interest" description="Disordered" evidence="6">
    <location>
        <begin position="2106"/>
        <end position="2265"/>
    </location>
</feature>
<evidence type="ECO:0000313" key="9">
    <source>
        <dbReference type="Proteomes" id="UP001283361"/>
    </source>
</evidence>
<feature type="compositionally biased region" description="Basic and acidic residues" evidence="6">
    <location>
        <begin position="230"/>
        <end position="243"/>
    </location>
</feature>
<feature type="region of interest" description="Disordered" evidence="6">
    <location>
        <begin position="1282"/>
        <end position="1306"/>
    </location>
</feature>
<dbReference type="PROSITE" id="PS50157">
    <property type="entry name" value="ZINC_FINGER_C2H2_2"/>
    <property type="match status" value="9"/>
</dbReference>
<dbReference type="InterPro" id="IPR050688">
    <property type="entry name" value="Zinc_finger/UBP_domain"/>
</dbReference>
<evidence type="ECO:0000256" key="3">
    <source>
        <dbReference type="ARBA" id="ARBA00022771"/>
    </source>
</evidence>
<feature type="region of interest" description="Disordered" evidence="6">
    <location>
        <begin position="33"/>
        <end position="100"/>
    </location>
</feature>
<feature type="compositionally biased region" description="Polar residues" evidence="6">
    <location>
        <begin position="2136"/>
        <end position="2145"/>
    </location>
</feature>
<feature type="compositionally biased region" description="Basic and acidic residues" evidence="6">
    <location>
        <begin position="2106"/>
        <end position="2133"/>
    </location>
</feature>
<feature type="compositionally biased region" description="Basic and acidic residues" evidence="6">
    <location>
        <begin position="923"/>
        <end position="939"/>
    </location>
</feature>
<feature type="compositionally biased region" description="Polar residues" evidence="6">
    <location>
        <begin position="1282"/>
        <end position="1292"/>
    </location>
</feature>
<feature type="domain" description="C2H2-type" evidence="7">
    <location>
        <begin position="577"/>
        <end position="605"/>
    </location>
</feature>
<feature type="compositionally biased region" description="Basic and acidic residues" evidence="6">
    <location>
        <begin position="70"/>
        <end position="80"/>
    </location>
</feature>
<keyword evidence="3 5" id="KW-0863">Zinc-finger</keyword>
<dbReference type="GO" id="GO:0008270">
    <property type="term" value="F:zinc ion binding"/>
    <property type="evidence" value="ECO:0007669"/>
    <property type="project" value="UniProtKB-KW"/>
</dbReference>
<feature type="domain" description="C2H2-type" evidence="7">
    <location>
        <begin position="1964"/>
        <end position="1991"/>
    </location>
</feature>
<dbReference type="Proteomes" id="UP001283361">
    <property type="component" value="Unassembled WGS sequence"/>
</dbReference>
<feature type="compositionally biased region" description="Basic and acidic residues" evidence="6">
    <location>
        <begin position="2191"/>
        <end position="2204"/>
    </location>
</feature>
<evidence type="ECO:0000256" key="4">
    <source>
        <dbReference type="ARBA" id="ARBA00022833"/>
    </source>
</evidence>
<accession>A0AAE0Z7A5</accession>
<keyword evidence="4" id="KW-0862">Zinc</keyword>
<comment type="caution">
    <text evidence="8">The sequence shown here is derived from an EMBL/GenBank/DDBJ whole genome shotgun (WGS) entry which is preliminary data.</text>
</comment>
<evidence type="ECO:0000256" key="1">
    <source>
        <dbReference type="ARBA" id="ARBA00022723"/>
    </source>
</evidence>
<dbReference type="GO" id="GO:0045944">
    <property type="term" value="P:positive regulation of transcription by RNA polymerase II"/>
    <property type="evidence" value="ECO:0007669"/>
    <property type="project" value="TreeGrafter"/>
</dbReference>
<feature type="region of interest" description="Disordered" evidence="6">
    <location>
        <begin position="1117"/>
        <end position="1205"/>
    </location>
</feature>
<feature type="compositionally biased region" description="Polar residues" evidence="6">
    <location>
        <begin position="1553"/>
        <end position="1575"/>
    </location>
</feature>
<feature type="compositionally biased region" description="Polar residues" evidence="6">
    <location>
        <begin position="51"/>
        <end position="62"/>
    </location>
</feature>
<reference evidence="8" key="1">
    <citation type="journal article" date="2023" name="G3 (Bethesda)">
        <title>A reference genome for the long-term kleptoplast-retaining sea slug Elysia crispata morphotype clarki.</title>
        <authorList>
            <person name="Eastman K.E."/>
            <person name="Pendleton A.L."/>
            <person name="Shaikh M.A."/>
            <person name="Suttiyut T."/>
            <person name="Ogas R."/>
            <person name="Tomko P."/>
            <person name="Gavelis G."/>
            <person name="Widhalm J.R."/>
            <person name="Wisecaver J.H."/>
        </authorList>
    </citation>
    <scope>NUCLEOTIDE SEQUENCE</scope>
    <source>
        <strain evidence="8">ECLA1</strain>
    </source>
</reference>
<evidence type="ECO:0000313" key="8">
    <source>
        <dbReference type="EMBL" id="KAK3764194.1"/>
    </source>
</evidence>
<evidence type="ECO:0000256" key="6">
    <source>
        <dbReference type="SAM" id="MobiDB-lite"/>
    </source>
</evidence>
<feature type="region of interest" description="Disordered" evidence="6">
    <location>
        <begin position="275"/>
        <end position="301"/>
    </location>
</feature>
<evidence type="ECO:0000256" key="2">
    <source>
        <dbReference type="ARBA" id="ARBA00022737"/>
    </source>
</evidence>
<feature type="compositionally biased region" description="Low complexity" evidence="6">
    <location>
        <begin position="1181"/>
        <end position="1194"/>
    </location>
</feature>
<dbReference type="InterPro" id="IPR013087">
    <property type="entry name" value="Znf_C2H2_type"/>
</dbReference>
<evidence type="ECO:0000259" key="7">
    <source>
        <dbReference type="PROSITE" id="PS50157"/>
    </source>
</evidence>
<feature type="compositionally biased region" description="Basic and acidic residues" evidence="6">
    <location>
        <begin position="2219"/>
        <end position="2239"/>
    </location>
</feature>
<feature type="region of interest" description="Disordered" evidence="6">
    <location>
        <begin position="1551"/>
        <end position="1579"/>
    </location>
</feature>
<feature type="domain" description="C2H2-type" evidence="7">
    <location>
        <begin position="819"/>
        <end position="847"/>
    </location>
</feature>
<keyword evidence="2" id="KW-0677">Repeat</keyword>
<keyword evidence="1" id="KW-0479">Metal-binding</keyword>
<dbReference type="SMART" id="SM00355">
    <property type="entry name" value="ZnF_C2H2"/>
    <property type="match status" value="32"/>
</dbReference>
<feature type="region of interest" description="Disordered" evidence="6">
    <location>
        <begin position="923"/>
        <end position="950"/>
    </location>
</feature>
<name>A0AAE0Z7A5_9GAST</name>
<dbReference type="SUPFAM" id="SSF57667">
    <property type="entry name" value="beta-beta-alpha zinc fingers"/>
    <property type="match status" value="8"/>
</dbReference>
<dbReference type="Pfam" id="PF13909">
    <property type="entry name" value="zf-H2C2_5"/>
    <property type="match status" value="2"/>
</dbReference>
<feature type="compositionally biased region" description="Basic and acidic residues" evidence="6">
    <location>
        <begin position="2172"/>
        <end position="2184"/>
    </location>
</feature>
<feature type="domain" description="C2H2-type" evidence="7">
    <location>
        <begin position="1612"/>
        <end position="1639"/>
    </location>
</feature>
<feature type="domain" description="C2H2-type" evidence="7">
    <location>
        <begin position="1075"/>
        <end position="1103"/>
    </location>
</feature>
<feature type="domain" description="C2H2-type" evidence="7">
    <location>
        <begin position="1341"/>
        <end position="1364"/>
    </location>
</feature>
<dbReference type="PANTHER" id="PTHR24403">
    <property type="entry name" value="ZINC FINGER PROTEIN"/>
    <property type="match status" value="1"/>
</dbReference>
<organism evidence="8 9">
    <name type="scientific">Elysia crispata</name>
    <name type="common">lettuce slug</name>
    <dbReference type="NCBI Taxonomy" id="231223"/>
    <lineage>
        <taxon>Eukaryota</taxon>
        <taxon>Metazoa</taxon>
        <taxon>Spiralia</taxon>
        <taxon>Lophotrochozoa</taxon>
        <taxon>Mollusca</taxon>
        <taxon>Gastropoda</taxon>
        <taxon>Heterobranchia</taxon>
        <taxon>Euthyneura</taxon>
        <taxon>Panpulmonata</taxon>
        <taxon>Sacoglossa</taxon>
        <taxon>Placobranchoidea</taxon>
        <taxon>Plakobranchidae</taxon>
        <taxon>Elysia</taxon>
    </lineage>
</organism>
<dbReference type="PROSITE" id="PS00028">
    <property type="entry name" value="ZINC_FINGER_C2H2_1"/>
    <property type="match status" value="9"/>
</dbReference>
<protein>
    <recommendedName>
        <fullName evidence="7">C2H2-type domain-containing protein</fullName>
    </recommendedName>
</protein>
<dbReference type="EMBL" id="JAWDGP010004466">
    <property type="protein sequence ID" value="KAK3764194.1"/>
    <property type="molecule type" value="Genomic_DNA"/>
</dbReference>
<feature type="region of interest" description="Disordered" evidence="6">
    <location>
        <begin position="1034"/>
        <end position="1059"/>
    </location>
</feature>
<sequence>MTKPLFTCDICNLKGSNSYIFKRHLHRCYSLHGVASKRSSPRNPVRLKGTENLQIKPINSNTQEEEDRETAESSQEKESIAKSPTQDPTGPGTSSKSVDGAESVCSSVSQWGVSDSPLTVSGEIVPCGNPEDIEIGTNNTKFMEVGSDSLKSGAPYARHYTCNYDDCTFESKSAREHLYHLRDVHGNPNKIHECNFCEYASRYHNKIERHMVVHKHVINMQDRKGRGKSKKTDEFVAEDKSQEDAEVEDTVRSGGRLRVKPLKLRRLNVKMPFKVSGEATDSRSPPTLSPQNVEKPNGSSGLRTSVVYKRVRQADGSHVYQCQDCLYYARLISKVKRHHGLCHSKLLRCPHCDFFTTGQGILYEHLITHNGYGYVQCADCSYVTNAKSNYEKHRTFHENVYPYNCSVCNFGSDSENKIKRHVTTQHTPSSGTVGTVSLDTSQESAMETETNVIQGDGDFEEKSAQNQSKEQDESSGVPSKIEYKCPKCVMVCYRRANFTRHLTARHGFSQLSASQLSKSMENKLFKSFKRRIVGGSSRAGGHVTVTESLKCPHCSYLAKWPSDLRRHMQVHTVLKRFKCSLCPNKYKYLGDLNVHVRRDHNVEPPEKVASELTSSGVIKKASPAIFRCPICPFSCHSKADLEQHSRGHSNITKTYQCRMCDYQTYWRGDVGRHLFRHHEVVLSKEATEIEEYFILRPDIRPLTKQGPASMSSSQAVFPGNPDPPMLLDLSTESEEINREEVQKDLDGFENLGEDEMYKEDLSALDSEPPKLSPKSPFGQGPVCLKEGSFVCEYPNCDFKSTISDRMEVHLALHLNIKMFMCPTCGKRTNWKWDIVKHMNKVHMNPDAAVEDVITLSMEEAKASIGEYMATFERKSRELCINMCSLCDFKSLEKNRVVRHMGTVHKNQNGKVISQVIENPKDIDMGSLSREREKSTDKGFETSGIKTPITASPSYNSMTPVKFQEPPAEELAKFEKPYACAICKKPGVTKGDVKKHYNYTHPYKDVRVVYVGDGTEFNYYTGEIYSKTLKAFQGDEVSDSNDSSSNGSFMSAFSGKPVRPDSKYSNPKMHGYVKPFKCSICGIRSNWKWDLKKHLRSKHPGEGGFVIMLSIEEASQTYGTECSPSHPAVPVSRPSPSHGRTSPFAATSPTANSSSQLFKSPFNIKEERLDDSSDGASDCKESSLLQPSPQYSPIPGSSLNSKGDCGTFPDPSRRQWKCSGCDYISNWRRNMARHIHRKHRGSEGSVKVIALHKLNASQLASLPHFNQQSISPFLSRRRNSTQGVANSINGSKSDFSEKRNKSAINTNNSSGMRLWRCNKCSFKSVLKTHIIGHMQQHGIKPFKCGVCHLPFMNRGPLHKHLQKVHKCGDYIRQCKVVITYNDEDNEVATPQGGKEIKSRTDYSSMKKFTPTPTHSKGYYINSYFCRLCNIESTDRQDIVSHLEAIHNSSDNDNNILKIQKRVAPPLPQESPVSPKTKGREPSIRGISGRKLHFCHVCPYRTQKKQMLAFHMTYHRPTVSNRLKCKYCPYYVSTVRLLHQHQRKWHESAGALWSPQEQRTPQTSPYKVPTISTSPPSAVSGRRHMCEKCPYTTNSKNDFIYHKQFHRPKRTAEFKCEYCDYWVVHKRLLKQHTRLHTKKPPPETASVLSSPAKSVYSDPGLVYDPAELTELASIKQKMISAKVTASLSKSPVVSPMKLASSLITDSEKPSYVLKNGLYRKLHRCKKCPYTNVRARNMQLHEMMHGPRPSPHPLMKCPYCDYHVGSKGLLSHHMKVHQKSYGDTPENDAEMAEIGENGEESDHEILQEQKVDTLLQISRFKRFGCEKCPYASAKRQHFERHLELHGSRQRYTCQYCDYSVPSHNLLLQHTKLHMMPNQNLLASQSVTNLHHLSEVPADVALASALPPADSETTVTISVIHDHLGLYENSIYDNEPKKLYRCDRCPYANVRRDYLLLHLKFHMVASAFACPYCDYSAPKQALLTQHIRVHFCPLPELSDWLLENGQTERETSHRQMDLGEALKVARDYQTQGRAKSKLAIERVSAKTDKSAGKENVQNGNDPVTYICQYCDREFAASETLIKHELQHLIGNHFERTEYVDRNKKEIEKAENNEMDKEMKEEKQEESSKPADEVKELPTDILTNGKSSPQMKDESGGKFSNECTEDVTEKVGAADTCEDKDIVSAENEKQVCGNDGSKDSKVEKAVKDDVDADNDIENSPQSLKDSEIKKTELEEKGDLENQEKDDGEEPTGPERTEKAALTENASYSEKTIASGDKIEKIEVKNEVDFVNCKEQNIHEETKDSCSPGTVCVQNKTGGTFKENKVESSQDVIEKDLLASDDIEFAGLKDDEMITEQDVKLLEEDDDV</sequence>
<dbReference type="GO" id="GO:0005634">
    <property type="term" value="C:nucleus"/>
    <property type="evidence" value="ECO:0007669"/>
    <property type="project" value="TreeGrafter"/>
</dbReference>
<feature type="compositionally biased region" description="Basic and acidic residues" evidence="6">
    <location>
        <begin position="1163"/>
        <end position="1180"/>
    </location>
</feature>
<keyword evidence="9" id="KW-1185">Reference proteome</keyword>
<feature type="compositionally biased region" description="Polar residues" evidence="6">
    <location>
        <begin position="1133"/>
        <end position="1157"/>
    </location>
</feature>
<gene>
    <name evidence="8" type="ORF">RRG08_044121</name>
</gene>
<feature type="compositionally biased region" description="Polar residues" evidence="6">
    <location>
        <begin position="82"/>
        <end position="97"/>
    </location>
</feature>
<proteinExistence type="predicted"/>
<dbReference type="PANTHER" id="PTHR24403:SF105">
    <property type="entry name" value="ZINC FINGER PROTEIN 2-LIKE ISOFORM X1"/>
    <property type="match status" value="1"/>
</dbReference>